<evidence type="ECO:0000313" key="1">
    <source>
        <dbReference type="EMBL" id="MFC5427623.1"/>
    </source>
</evidence>
<reference evidence="2" key="1">
    <citation type="journal article" date="2019" name="Int. J. Syst. Evol. Microbiol.">
        <title>The Global Catalogue of Microorganisms (GCM) 10K type strain sequencing project: providing services to taxonomists for standard genome sequencing and annotation.</title>
        <authorList>
            <consortium name="The Broad Institute Genomics Platform"/>
            <consortium name="The Broad Institute Genome Sequencing Center for Infectious Disease"/>
            <person name="Wu L."/>
            <person name="Ma J."/>
        </authorList>
    </citation>
    <scope>NUCLEOTIDE SEQUENCE [LARGE SCALE GENOMIC DNA]</scope>
    <source>
        <strain evidence="2">CCUG 56042</strain>
    </source>
</reference>
<gene>
    <name evidence="1" type="ORF">ACFPTO_02170</name>
</gene>
<sequence length="258" mass="29457">MSYTPKQQEDLAHDCILAHSELRDLMLECLRQADATDVAASKEHLRYGAARRLGVMARAMQQIFSLFPPDTERPLPMESLHDVQINLHAFVINVFGVFENFAWAFVHRHNLLPTIGRPVNVSMFKEATRRHLPVAVEDYLSSDAIARWHSEYLKNYRDALAHRIPLYIPPKAMTKEEGELFSALEAEKWGLAGRADWDRINVISAEQDAIGSPCFTFLHSFEDGGASRVVLLHPQIISDSKTVIDFGHRFLASWHQRR</sequence>
<accession>A0ABW0J3L9</accession>
<dbReference type="EMBL" id="JBHSMP010000006">
    <property type="protein sequence ID" value="MFC5427623.1"/>
    <property type="molecule type" value="Genomic_DNA"/>
</dbReference>
<dbReference type="Proteomes" id="UP001596103">
    <property type="component" value="Unassembled WGS sequence"/>
</dbReference>
<evidence type="ECO:0000313" key="2">
    <source>
        <dbReference type="Proteomes" id="UP001596103"/>
    </source>
</evidence>
<comment type="caution">
    <text evidence="1">The sequence shown here is derived from an EMBL/GenBank/DDBJ whole genome shotgun (WGS) entry which is preliminary data.</text>
</comment>
<keyword evidence="2" id="KW-1185">Reference proteome</keyword>
<protein>
    <submittedName>
        <fullName evidence="1">Uncharacterized protein</fullName>
    </submittedName>
</protein>
<organism evidence="1 2">
    <name type="scientific">Paraburkholderia denitrificans</name>
    <dbReference type="NCBI Taxonomy" id="694025"/>
    <lineage>
        <taxon>Bacteria</taxon>
        <taxon>Pseudomonadati</taxon>
        <taxon>Pseudomonadota</taxon>
        <taxon>Betaproteobacteria</taxon>
        <taxon>Burkholderiales</taxon>
        <taxon>Burkholderiaceae</taxon>
        <taxon>Paraburkholderia</taxon>
    </lineage>
</organism>
<proteinExistence type="predicted"/>
<dbReference type="RefSeq" id="WP_377709154.1">
    <property type="nucleotide sequence ID" value="NZ_JBHSMP010000006.1"/>
</dbReference>
<name>A0ABW0J3L9_9BURK</name>